<dbReference type="InterPro" id="IPR000843">
    <property type="entry name" value="HTH_LacI"/>
</dbReference>
<dbReference type="PRINTS" id="PR00036">
    <property type="entry name" value="HTHLACI"/>
</dbReference>
<dbReference type="Pfam" id="PF13377">
    <property type="entry name" value="Peripla_BP_3"/>
    <property type="match status" value="1"/>
</dbReference>
<dbReference type="InterPro" id="IPR010982">
    <property type="entry name" value="Lambda_DNA-bd_dom_sf"/>
</dbReference>
<name>A0ABW3IX47_9RHOB</name>
<dbReference type="Gene3D" id="1.10.260.40">
    <property type="entry name" value="lambda repressor-like DNA-binding domains"/>
    <property type="match status" value="1"/>
</dbReference>
<sequence length="338" mass="36899">MATIRDVAKVAGVSVSTVSLALNQKERVSSKTFRKIMDAAEATGYVANPIAKSLRKGRSPFVSLIVSDIRTYFAQMFLAEFEHRAFEKGYLLTLSDKSGVASDEAAVIRQLIAQRVAGVMISPTQKTAELLPQLDGAGIPVVLFDHQVPGTSYDFVGLDNRLAVGILVRHLYGLGHQRIAYIGGETGQWSAVEREIGFRTAMETHGLETEADTVLPGDYTRASGYQAATRLLCAPRPVTAIVAANNEMMVGTLQAAQEFGFRVPEDLSVCCIDEAPWGDVLRPRVTHAAQLAREMAVQACTWLLERLEDPTAQIEPRSKAFEPCFVSGETTDRPARRD</sequence>
<dbReference type="Proteomes" id="UP001597108">
    <property type="component" value="Unassembled WGS sequence"/>
</dbReference>
<gene>
    <name evidence="6" type="ORF">ACFQ2S_24330</name>
</gene>
<evidence type="ECO:0000256" key="4">
    <source>
        <dbReference type="ARBA" id="ARBA00023163"/>
    </source>
</evidence>
<reference evidence="7" key="1">
    <citation type="journal article" date="2019" name="Int. J. Syst. Evol. Microbiol.">
        <title>The Global Catalogue of Microorganisms (GCM) 10K type strain sequencing project: providing services to taxonomists for standard genome sequencing and annotation.</title>
        <authorList>
            <consortium name="The Broad Institute Genomics Platform"/>
            <consortium name="The Broad Institute Genome Sequencing Center for Infectious Disease"/>
            <person name="Wu L."/>
            <person name="Ma J."/>
        </authorList>
    </citation>
    <scope>NUCLEOTIDE SEQUENCE [LARGE SCALE GENOMIC DNA]</scope>
    <source>
        <strain evidence="7">CCUG 60524</strain>
    </source>
</reference>
<keyword evidence="3 6" id="KW-0238">DNA-binding</keyword>
<dbReference type="InterPro" id="IPR046335">
    <property type="entry name" value="LacI/GalR-like_sensor"/>
</dbReference>
<dbReference type="PANTHER" id="PTHR30146:SF148">
    <property type="entry name" value="HTH-TYPE TRANSCRIPTIONAL REPRESSOR PURR-RELATED"/>
    <property type="match status" value="1"/>
</dbReference>
<organism evidence="6 7">
    <name type="scientific">Tropicimonas aquimaris</name>
    <dbReference type="NCBI Taxonomy" id="914152"/>
    <lineage>
        <taxon>Bacteria</taxon>
        <taxon>Pseudomonadati</taxon>
        <taxon>Pseudomonadota</taxon>
        <taxon>Alphaproteobacteria</taxon>
        <taxon>Rhodobacterales</taxon>
        <taxon>Roseobacteraceae</taxon>
        <taxon>Tropicimonas</taxon>
    </lineage>
</organism>
<keyword evidence="7" id="KW-1185">Reference proteome</keyword>
<dbReference type="PANTHER" id="PTHR30146">
    <property type="entry name" value="LACI-RELATED TRANSCRIPTIONAL REPRESSOR"/>
    <property type="match status" value="1"/>
</dbReference>
<dbReference type="PROSITE" id="PS00356">
    <property type="entry name" value="HTH_LACI_1"/>
    <property type="match status" value="1"/>
</dbReference>
<dbReference type="Gene3D" id="3.40.50.2300">
    <property type="match status" value="2"/>
</dbReference>
<dbReference type="Pfam" id="PF00356">
    <property type="entry name" value="LacI"/>
    <property type="match status" value="1"/>
</dbReference>
<dbReference type="InterPro" id="IPR028082">
    <property type="entry name" value="Peripla_BP_I"/>
</dbReference>
<keyword evidence="2" id="KW-0805">Transcription regulation</keyword>
<dbReference type="EMBL" id="JBHTJT010000060">
    <property type="protein sequence ID" value="MFD0982767.1"/>
    <property type="molecule type" value="Genomic_DNA"/>
</dbReference>
<dbReference type="GO" id="GO:0003677">
    <property type="term" value="F:DNA binding"/>
    <property type="evidence" value="ECO:0007669"/>
    <property type="project" value="UniProtKB-KW"/>
</dbReference>
<protein>
    <submittedName>
        <fullName evidence="6">LacI family DNA-binding transcriptional regulator</fullName>
    </submittedName>
</protein>
<evidence type="ECO:0000256" key="2">
    <source>
        <dbReference type="ARBA" id="ARBA00023015"/>
    </source>
</evidence>
<proteinExistence type="predicted"/>
<evidence type="ECO:0000313" key="6">
    <source>
        <dbReference type="EMBL" id="MFD0982767.1"/>
    </source>
</evidence>
<dbReference type="CDD" id="cd01392">
    <property type="entry name" value="HTH_LacI"/>
    <property type="match status" value="1"/>
</dbReference>
<dbReference type="RefSeq" id="WP_386079212.1">
    <property type="nucleotide sequence ID" value="NZ_JBHTJT010000060.1"/>
</dbReference>
<dbReference type="SMART" id="SM00354">
    <property type="entry name" value="HTH_LACI"/>
    <property type="match status" value="1"/>
</dbReference>
<keyword evidence="1" id="KW-0678">Repressor</keyword>
<keyword evidence="4" id="KW-0804">Transcription</keyword>
<feature type="domain" description="HTH lacI-type" evidence="5">
    <location>
        <begin position="2"/>
        <end position="56"/>
    </location>
</feature>
<evidence type="ECO:0000256" key="1">
    <source>
        <dbReference type="ARBA" id="ARBA00022491"/>
    </source>
</evidence>
<evidence type="ECO:0000259" key="5">
    <source>
        <dbReference type="PROSITE" id="PS50932"/>
    </source>
</evidence>
<evidence type="ECO:0000256" key="3">
    <source>
        <dbReference type="ARBA" id="ARBA00023125"/>
    </source>
</evidence>
<comment type="caution">
    <text evidence="6">The sequence shown here is derived from an EMBL/GenBank/DDBJ whole genome shotgun (WGS) entry which is preliminary data.</text>
</comment>
<dbReference type="PROSITE" id="PS50932">
    <property type="entry name" value="HTH_LACI_2"/>
    <property type="match status" value="1"/>
</dbReference>
<dbReference type="SUPFAM" id="SSF53822">
    <property type="entry name" value="Periplasmic binding protein-like I"/>
    <property type="match status" value="1"/>
</dbReference>
<evidence type="ECO:0000313" key="7">
    <source>
        <dbReference type="Proteomes" id="UP001597108"/>
    </source>
</evidence>
<accession>A0ABW3IX47</accession>
<dbReference type="SUPFAM" id="SSF47413">
    <property type="entry name" value="lambda repressor-like DNA-binding domains"/>
    <property type="match status" value="1"/>
</dbReference>
<dbReference type="CDD" id="cd06267">
    <property type="entry name" value="PBP1_LacI_sugar_binding-like"/>
    <property type="match status" value="1"/>
</dbReference>